<dbReference type="InterPro" id="IPR050560">
    <property type="entry name" value="MYB_TF"/>
</dbReference>
<dbReference type="Pfam" id="PF00249">
    <property type="entry name" value="Myb_DNA-binding"/>
    <property type="match status" value="2"/>
</dbReference>
<dbReference type="CDD" id="cd00167">
    <property type="entry name" value="SANT"/>
    <property type="match status" value="2"/>
</dbReference>
<dbReference type="InterPro" id="IPR017930">
    <property type="entry name" value="Myb_dom"/>
</dbReference>
<feature type="domain" description="HTH myb-type" evidence="2">
    <location>
        <begin position="16"/>
        <end position="71"/>
    </location>
</feature>
<dbReference type="PANTHER" id="PTHR45614">
    <property type="entry name" value="MYB PROTEIN-RELATED"/>
    <property type="match status" value="1"/>
</dbReference>
<dbReference type="EMBL" id="JAPFFF010000005">
    <property type="protein sequence ID" value="KAK8888763.1"/>
    <property type="molecule type" value="Genomic_DNA"/>
</dbReference>
<feature type="domain" description="Myb-like" evidence="1">
    <location>
        <begin position="75"/>
        <end position="118"/>
    </location>
</feature>
<gene>
    <name evidence="3" type="ORF">M9Y10_033502</name>
</gene>
<sequence>MSCIPQNLFTNDLQISAARKRQKFTPQEDDKLKYLISENGTHNWNIISQEMPGRSAKQCRDRYCNYLSAPHSNLPWRTEEDQILLSLLSVIGTKWVEISRYLPGRSGPNVKNRWYKHLNKIYSYQPNEDINNNIIDIKKETNDQLINSNDDDNKNEIDPYDKLIMQYSISALLI</sequence>
<dbReference type="Proteomes" id="UP001470230">
    <property type="component" value="Unassembled WGS sequence"/>
</dbReference>
<accession>A0ABR2KCZ4</accession>
<protein>
    <recommendedName>
        <fullName evidence="5">Myb-like DNA-binding domain containing protein</fullName>
    </recommendedName>
</protein>
<organism evidence="3 4">
    <name type="scientific">Tritrichomonas musculus</name>
    <dbReference type="NCBI Taxonomy" id="1915356"/>
    <lineage>
        <taxon>Eukaryota</taxon>
        <taxon>Metamonada</taxon>
        <taxon>Parabasalia</taxon>
        <taxon>Tritrichomonadida</taxon>
        <taxon>Tritrichomonadidae</taxon>
        <taxon>Tritrichomonas</taxon>
    </lineage>
</organism>
<dbReference type="PROSITE" id="PS50090">
    <property type="entry name" value="MYB_LIKE"/>
    <property type="match status" value="2"/>
</dbReference>
<keyword evidence="4" id="KW-1185">Reference proteome</keyword>
<dbReference type="SMART" id="SM00717">
    <property type="entry name" value="SANT"/>
    <property type="match status" value="2"/>
</dbReference>
<evidence type="ECO:0000313" key="3">
    <source>
        <dbReference type="EMBL" id="KAK8888763.1"/>
    </source>
</evidence>
<evidence type="ECO:0000313" key="4">
    <source>
        <dbReference type="Proteomes" id="UP001470230"/>
    </source>
</evidence>
<name>A0ABR2KCZ4_9EUKA</name>
<proteinExistence type="predicted"/>
<dbReference type="InterPro" id="IPR001005">
    <property type="entry name" value="SANT/Myb"/>
</dbReference>
<reference evidence="3 4" key="1">
    <citation type="submission" date="2024-04" db="EMBL/GenBank/DDBJ databases">
        <title>Tritrichomonas musculus Genome.</title>
        <authorList>
            <person name="Alves-Ferreira E."/>
            <person name="Grigg M."/>
            <person name="Lorenzi H."/>
            <person name="Galac M."/>
        </authorList>
    </citation>
    <scope>NUCLEOTIDE SEQUENCE [LARGE SCALE GENOMIC DNA]</scope>
    <source>
        <strain evidence="3 4">EAF2021</strain>
    </source>
</reference>
<dbReference type="SUPFAM" id="SSF46689">
    <property type="entry name" value="Homeodomain-like"/>
    <property type="match status" value="1"/>
</dbReference>
<evidence type="ECO:0000259" key="2">
    <source>
        <dbReference type="PROSITE" id="PS51294"/>
    </source>
</evidence>
<dbReference type="Gene3D" id="1.10.10.60">
    <property type="entry name" value="Homeodomain-like"/>
    <property type="match status" value="2"/>
</dbReference>
<feature type="domain" description="HTH myb-type" evidence="2">
    <location>
        <begin position="75"/>
        <end position="122"/>
    </location>
</feature>
<comment type="caution">
    <text evidence="3">The sequence shown here is derived from an EMBL/GenBank/DDBJ whole genome shotgun (WGS) entry which is preliminary data.</text>
</comment>
<evidence type="ECO:0008006" key="5">
    <source>
        <dbReference type="Google" id="ProtNLM"/>
    </source>
</evidence>
<feature type="domain" description="Myb-like" evidence="1">
    <location>
        <begin position="16"/>
        <end position="67"/>
    </location>
</feature>
<dbReference type="PROSITE" id="PS51294">
    <property type="entry name" value="HTH_MYB"/>
    <property type="match status" value="2"/>
</dbReference>
<dbReference type="InterPro" id="IPR009057">
    <property type="entry name" value="Homeodomain-like_sf"/>
</dbReference>
<dbReference type="PANTHER" id="PTHR45614:SF69">
    <property type="entry name" value="CHROMOSOME UNDETERMINED SCAFFOLD_38, WHOLE GENOME SHOTGUN SEQUENCE"/>
    <property type="match status" value="1"/>
</dbReference>
<evidence type="ECO:0000259" key="1">
    <source>
        <dbReference type="PROSITE" id="PS50090"/>
    </source>
</evidence>